<dbReference type="InterPro" id="IPR025877">
    <property type="entry name" value="MobA-like_NTP_Trfase"/>
</dbReference>
<dbReference type="SUPFAM" id="SSF53448">
    <property type="entry name" value="Nucleotide-diphospho-sugar transferases"/>
    <property type="match status" value="1"/>
</dbReference>
<reference evidence="3" key="1">
    <citation type="journal article" date="2019" name="Int. J. Syst. Evol. Microbiol.">
        <title>The Global Catalogue of Microorganisms (GCM) 10K type strain sequencing project: providing services to taxonomists for standard genome sequencing and annotation.</title>
        <authorList>
            <consortium name="The Broad Institute Genomics Platform"/>
            <consortium name="The Broad Institute Genome Sequencing Center for Infectious Disease"/>
            <person name="Wu L."/>
            <person name="Ma J."/>
        </authorList>
    </citation>
    <scope>NUCLEOTIDE SEQUENCE [LARGE SCALE GENOMIC DNA]</scope>
    <source>
        <strain evidence="3">JCM 17986</strain>
    </source>
</reference>
<dbReference type="InterPro" id="IPR029044">
    <property type="entry name" value="Nucleotide-diphossugar_trans"/>
</dbReference>
<name>A0ABP9HZA1_9ACTN</name>
<dbReference type="CDD" id="cd04182">
    <property type="entry name" value="GT_2_like_f"/>
    <property type="match status" value="1"/>
</dbReference>
<accession>A0ABP9HZA1</accession>
<organism evidence="2 3">
    <name type="scientific">Yinghuangia aomiensis</name>
    <dbReference type="NCBI Taxonomy" id="676205"/>
    <lineage>
        <taxon>Bacteria</taxon>
        <taxon>Bacillati</taxon>
        <taxon>Actinomycetota</taxon>
        <taxon>Actinomycetes</taxon>
        <taxon>Kitasatosporales</taxon>
        <taxon>Streptomycetaceae</taxon>
        <taxon>Yinghuangia</taxon>
    </lineage>
</organism>
<dbReference type="EMBL" id="BAABHS010000025">
    <property type="protein sequence ID" value="GAA4982798.1"/>
    <property type="molecule type" value="Genomic_DNA"/>
</dbReference>
<dbReference type="PANTHER" id="PTHR43777:SF1">
    <property type="entry name" value="MOLYBDENUM COFACTOR CYTIDYLYLTRANSFERASE"/>
    <property type="match status" value="1"/>
</dbReference>
<sequence>MQNTPVWGLLLAAGSGSRLGNRPKALLPHHGRPLVEHGIRTLRDGGCAGVVVVLGAAADRVRDQADLTGTLPVDNPDWPSGMGSSLRAGLAALPPEAAAAVVTLVDMPGIGAPAVARLAAAFRDGADLAAATYHGDRGHPVLFAARWWPDVADSARGDAGARAFLRAHAAELRPVECADVADPYDIDTPGDLHRLR</sequence>
<evidence type="ECO:0000259" key="1">
    <source>
        <dbReference type="Pfam" id="PF12804"/>
    </source>
</evidence>
<protein>
    <submittedName>
        <fullName evidence="2">Nucleotidyltransferase family protein</fullName>
    </submittedName>
</protein>
<dbReference type="Proteomes" id="UP001500466">
    <property type="component" value="Unassembled WGS sequence"/>
</dbReference>
<evidence type="ECO:0000313" key="3">
    <source>
        <dbReference type="Proteomes" id="UP001500466"/>
    </source>
</evidence>
<keyword evidence="3" id="KW-1185">Reference proteome</keyword>
<dbReference type="Gene3D" id="3.90.550.10">
    <property type="entry name" value="Spore Coat Polysaccharide Biosynthesis Protein SpsA, Chain A"/>
    <property type="match status" value="1"/>
</dbReference>
<feature type="domain" description="MobA-like NTP transferase" evidence="1">
    <location>
        <begin position="8"/>
        <end position="168"/>
    </location>
</feature>
<comment type="caution">
    <text evidence="2">The sequence shown here is derived from an EMBL/GenBank/DDBJ whole genome shotgun (WGS) entry which is preliminary data.</text>
</comment>
<evidence type="ECO:0000313" key="2">
    <source>
        <dbReference type="EMBL" id="GAA4982798.1"/>
    </source>
</evidence>
<proteinExistence type="predicted"/>
<dbReference type="PANTHER" id="PTHR43777">
    <property type="entry name" value="MOLYBDENUM COFACTOR CYTIDYLYLTRANSFERASE"/>
    <property type="match status" value="1"/>
</dbReference>
<dbReference type="RefSeq" id="WP_345678907.1">
    <property type="nucleotide sequence ID" value="NZ_BAABHS010000025.1"/>
</dbReference>
<dbReference type="Pfam" id="PF12804">
    <property type="entry name" value="NTP_transf_3"/>
    <property type="match status" value="1"/>
</dbReference>
<gene>
    <name evidence="2" type="ORF">GCM10023205_60460</name>
</gene>